<dbReference type="EMBL" id="MT711976">
    <property type="protein sequence ID" value="QMP84362.1"/>
    <property type="molecule type" value="Genomic_DNA"/>
</dbReference>
<feature type="domain" description="Lsr2 DNA-binding" evidence="2">
    <location>
        <begin position="82"/>
        <end position="114"/>
    </location>
</feature>
<evidence type="ECO:0000259" key="2">
    <source>
        <dbReference type="Pfam" id="PF23359"/>
    </source>
</evidence>
<keyword evidence="4" id="KW-1185">Reference proteome</keyword>
<evidence type="ECO:0000256" key="1">
    <source>
        <dbReference type="ARBA" id="ARBA00023125"/>
    </source>
</evidence>
<accession>A0A7G4AWH2</accession>
<gene>
    <name evidence="3" type="ORF">HUN41_00274</name>
</gene>
<dbReference type="GO" id="GO:0003677">
    <property type="term" value="F:DNA binding"/>
    <property type="evidence" value="ECO:0007669"/>
    <property type="project" value="UniProtKB-KW"/>
</dbReference>
<dbReference type="InterPro" id="IPR036625">
    <property type="entry name" value="E3-bd_dom_sf"/>
</dbReference>
<dbReference type="GO" id="GO:0016746">
    <property type="term" value="F:acyltransferase activity"/>
    <property type="evidence" value="ECO:0007669"/>
    <property type="project" value="InterPro"/>
</dbReference>
<dbReference type="Proteomes" id="UP000515922">
    <property type="component" value="Segment"/>
</dbReference>
<organism evidence="3 4">
    <name type="scientific">Streptomyces phage Coruscant</name>
    <dbReference type="NCBI Taxonomy" id="2739834"/>
    <lineage>
        <taxon>Viruses</taxon>
        <taxon>Duplodnaviria</taxon>
        <taxon>Heunggongvirae</taxon>
        <taxon>Uroviricota</taxon>
        <taxon>Caudoviricetes</taxon>
        <taxon>Stanwilliamsviridae</taxon>
        <taxon>Boydwoodruffvirinae</taxon>
        <taxon>Coruscantvirus</taxon>
        <taxon>Coruscantvirus coruscant</taxon>
    </lineage>
</organism>
<dbReference type="InterPro" id="IPR055370">
    <property type="entry name" value="Lsr2_DNA-bd"/>
</dbReference>
<evidence type="ECO:0000313" key="4">
    <source>
        <dbReference type="Proteomes" id="UP000515922"/>
    </source>
</evidence>
<name>A0A7G4AWH2_9CAUD</name>
<dbReference type="Gene3D" id="4.10.320.10">
    <property type="entry name" value="E3-binding domain"/>
    <property type="match status" value="1"/>
</dbReference>
<protein>
    <submittedName>
        <fullName evidence="3">Lsr2-like protein</fullName>
    </submittedName>
</protein>
<proteinExistence type="predicted"/>
<evidence type="ECO:0000313" key="3">
    <source>
        <dbReference type="EMBL" id="QMP84362.1"/>
    </source>
</evidence>
<reference evidence="3 4" key="1">
    <citation type="submission" date="2020-07" db="EMBL/GenBank/DDBJ databases">
        <title>Streptomyces phage Genome sequencing and assembly.</title>
        <authorList>
            <person name="Sharma V."/>
            <person name="Hardy A."/>
            <person name="Frunzke J."/>
        </authorList>
    </citation>
    <scope>NUCLEOTIDE SEQUENCE [LARGE SCALE GENOMIC DNA]</scope>
</reference>
<keyword evidence="1" id="KW-0238">DNA-binding</keyword>
<dbReference type="Pfam" id="PF23359">
    <property type="entry name" value="Lsr2_DNA-bd"/>
    <property type="match status" value="1"/>
</dbReference>
<sequence length="192" mass="20756">MLSNPVSWGYTQTKGNTMTTRRAYAASLGLAKAEGRGRLSAAALEAIAEMEANGMVFEDTAASKARAEKSKTVPVVKAGAFDAKKVRAWATSVGLPVNARGRLSAEVMDAYRKANPEDKPSETREHIRVVGKDIRPTAARTRSKRTEYVAWFGDKRIMLGEREACKCGYSLSHCSCGSPIVLGMDVTVRARG</sequence>